<feature type="domain" description="C2H2-type" evidence="13">
    <location>
        <begin position="151"/>
        <end position="178"/>
    </location>
</feature>
<dbReference type="PANTHER" id="PTHR24384">
    <property type="entry name" value="FINGER PUTATIVE TRANSCRIPTION FACTOR FAMILY-RELATED"/>
    <property type="match status" value="1"/>
</dbReference>
<feature type="domain" description="C2H2-type" evidence="13">
    <location>
        <begin position="123"/>
        <end position="150"/>
    </location>
</feature>
<gene>
    <name evidence="14" type="ORF">GSTENG00007929001</name>
</gene>
<dbReference type="FunFam" id="3.30.160.60:FF:000597">
    <property type="entry name" value="zinc finger protein 236 isoform X3"/>
    <property type="match status" value="1"/>
</dbReference>
<keyword evidence="5 11" id="KW-0863">Zinc-finger</keyword>
<keyword evidence="10" id="KW-0539">Nucleus</keyword>
<dbReference type="Pfam" id="PF00096">
    <property type="entry name" value="zf-C2H2"/>
    <property type="match status" value="6"/>
</dbReference>
<feature type="region of interest" description="Disordered" evidence="12">
    <location>
        <begin position="1"/>
        <end position="25"/>
    </location>
</feature>
<keyword evidence="7" id="KW-0805">Transcription regulation</keyword>
<feature type="domain" description="C2H2-type" evidence="13">
    <location>
        <begin position="27"/>
        <end position="54"/>
    </location>
</feature>
<dbReference type="InterPro" id="IPR013087">
    <property type="entry name" value="Znf_C2H2_type"/>
</dbReference>
<keyword evidence="8" id="KW-0238">DNA-binding</keyword>
<sequence length="285" mass="31301">MSDGEGAGDSEDRAEGEPGEDADELPLSCTECNKLFKDVSSLHRHEKIHSGLKPFVCIFCSKSFRQATQLKTHLRIHTGCVCLPRAPLVGEKPFNCPDCDKCFAQKCQLVAHRRMHHGEEKPYTCERCGFKFATSSNYKIHIRLHSGEKPYVCDVCGQAFAQSSTLTYHKRRHTGEKPYQCDLCGMSFSVSSSLIAHARKHTGEPALAGANPARVRSRLTPDALSCCRRDAVQVLAAAVQLQLRHVVGAEETHEAPPPRWVHAPETSVMGTAACSVCCVETGLLV</sequence>
<dbReference type="GO" id="GO:0000978">
    <property type="term" value="F:RNA polymerase II cis-regulatory region sequence-specific DNA binding"/>
    <property type="evidence" value="ECO:0007669"/>
    <property type="project" value="TreeGrafter"/>
</dbReference>
<evidence type="ECO:0000256" key="4">
    <source>
        <dbReference type="ARBA" id="ARBA00022737"/>
    </source>
</evidence>
<feature type="domain" description="C2H2-type" evidence="13">
    <location>
        <begin position="179"/>
        <end position="206"/>
    </location>
</feature>
<dbReference type="SUPFAM" id="SSF57667">
    <property type="entry name" value="beta-beta-alpha zinc fingers"/>
    <property type="match status" value="4"/>
</dbReference>
<evidence type="ECO:0000256" key="11">
    <source>
        <dbReference type="PROSITE-ProRule" id="PRU00042"/>
    </source>
</evidence>
<evidence type="ECO:0000256" key="5">
    <source>
        <dbReference type="ARBA" id="ARBA00022771"/>
    </source>
</evidence>
<evidence type="ECO:0000313" key="14">
    <source>
        <dbReference type="EMBL" id="CAF92621.1"/>
    </source>
</evidence>
<feature type="domain" description="C2H2-type" evidence="13">
    <location>
        <begin position="55"/>
        <end position="79"/>
    </location>
</feature>
<evidence type="ECO:0000256" key="7">
    <source>
        <dbReference type="ARBA" id="ARBA00023015"/>
    </source>
</evidence>
<dbReference type="GO" id="GO:0000981">
    <property type="term" value="F:DNA-binding transcription factor activity, RNA polymerase II-specific"/>
    <property type="evidence" value="ECO:0007669"/>
    <property type="project" value="TreeGrafter"/>
</dbReference>
<keyword evidence="4" id="KW-0677">Repeat</keyword>
<feature type="domain" description="C2H2-type" evidence="13">
    <location>
        <begin position="94"/>
        <end position="122"/>
    </location>
</feature>
<dbReference type="PANTHER" id="PTHR24384:SF189">
    <property type="entry name" value="C2H2-TYPE DOMAIN-CONTAINING PROTEIN-RELATED"/>
    <property type="match status" value="1"/>
</dbReference>
<evidence type="ECO:0000256" key="2">
    <source>
        <dbReference type="ARBA" id="ARBA00006991"/>
    </source>
</evidence>
<accession>Q4T3B1</accession>
<dbReference type="SMART" id="SM00355">
    <property type="entry name" value="ZnF_C2H2"/>
    <property type="match status" value="6"/>
</dbReference>
<evidence type="ECO:0000256" key="6">
    <source>
        <dbReference type="ARBA" id="ARBA00022833"/>
    </source>
</evidence>
<evidence type="ECO:0000256" key="9">
    <source>
        <dbReference type="ARBA" id="ARBA00023163"/>
    </source>
</evidence>
<dbReference type="GO" id="GO:0008270">
    <property type="term" value="F:zinc ion binding"/>
    <property type="evidence" value="ECO:0007669"/>
    <property type="project" value="UniProtKB-KW"/>
</dbReference>
<dbReference type="EMBL" id="CAAE01010102">
    <property type="protein sequence ID" value="CAF92621.1"/>
    <property type="molecule type" value="Genomic_DNA"/>
</dbReference>
<dbReference type="PROSITE" id="PS00028">
    <property type="entry name" value="ZINC_FINGER_C2H2_1"/>
    <property type="match status" value="6"/>
</dbReference>
<comment type="similarity">
    <text evidence="2">Belongs to the krueppel C2H2-type zinc-finger protein family.</text>
</comment>
<comment type="subcellular location">
    <subcellularLocation>
        <location evidence="1">Nucleus</location>
    </subcellularLocation>
</comment>
<dbReference type="KEGG" id="tng:GSTEN00007929G001"/>
<dbReference type="FunFam" id="3.30.160.60:FF:001480">
    <property type="entry name" value="Si:cabz01071911.3"/>
    <property type="match status" value="1"/>
</dbReference>
<dbReference type="GO" id="GO:0005634">
    <property type="term" value="C:nucleus"/>
    <property type="evidence" value="ECO:0007669"/>
    <property type="project" value="UniProtKB-SubCell"/>
</dbReference>
<keyword evidence="3" id="KW-0479">Metal-binding</keyword>
<keyword evidence="9" id="KW-0804">Transcription</keyword>
<evidence type="ECO:0000256" key="10">
    <source>
        <dbReference type="ARBA" id="ARBA00023242"/>
    </source>
</evidence>
<comment type="caution">
    <text evidence="14">The sequence shown here is derived from an EMBL/GenBank/DDBJ whole genome shotgun (WGS) entry which is preliminary data.</text>
</comment>
<organism evidence="14">
    <name type="scientific">Tetraodon nigroviridis</name>
    <name type="common">Spotted green pufferfish</name>
    <name type="synonym">Chelonodon nigroviridis</name>
    <dbReference type="NCBI Taxonomy" id="99883"/>
    <lineage>
        <taxon>Eukaryota</taxon>
        <taxon>Metazoa</taxon>
        <taxon>Chordata</taxon>
        <taxon>Craniata</taxon>
        <taxon>Vertebrata</taxon>
        <taxon>Euteleostomi</taxon>
        <taxon>Actinopterygii</taxon>
        <taxon>Neopterygii</taxon>
        <taxon>Teleostei</taxon>
        <taxon>Neoteleostei</taxon>
        <taxon>Acanthomorphata</taxon>
        <taxon>Eupercaria</taxon>
        <taxon>Tetraodontiformes</taxon>
        <taxon>Tetradontoidea</taxon>
        <taxon>Tetraodontidae</taxon>
        <taxon>Tetraodon</taxon>
    </lineage>
</organism>
<evidence type="ECO:0000256" key="1">
    <source>
        <dbReference type="ARBA" id="ARBA00004123"/>
    </source>
</evidence>
<evidence type="ECO:0000256" key="8">
    <source>
        <dbReference type="ARBA" id="ARBA00023125"/>
    </source>
</evidence>
<evidence type="ECO:0000256" key="12">
    <source>
        <dbReference type="SAM" id="MobiDB-lite"/>
    </source>
</evidence>
<dbReference type="InterPro" id="IPR050752">
    <property type="entry name" value="C2H2-ZF_domain"/>
</dbReference>
<dbReference type="PROSITE" id="PS50157">
    <property type="entry name" value="ZINC_FINGER_C2H2_2"/>
    <property type="match status" value="6"/>
</dbReference>
<reference evidence="14" key="1">
    <citation type="journal article" date="2004" name="Nature">
        <title>Genome duplication in the teleost fish Tetraodon nigroviridis reveals the early vertebrate proto-karyotype.</title>
        <authorList>
            <person name="Jaillon O."/>
            <person name="Aury J.-M."/>
            <person name="Brunet F."/>
            <person name="Petit J.-L."/>
            <person name="Stange-Thomann N."/>
            <person name="Mauceli E."/>
            <person name="Bouneau L."/>
            <person name="Fischer C."/>
            <person name="Ozouf-Costaz C."/>
            <person name="Bernot A."/>
            <person name="Nicaud S."/>
            <person name="Jaffe D."/>
            <person name="Fisher S."/>
            <person name="Lutfalla G."/>
            <person name="Dossat C."/>
            <person name="Segurens B."/>
            <person name="Dasilva C."/>
            <person name="Salanoubat M."/>
            <person name="Levy M."/>
            <person name="Boudet N."/>
            <person name="Castellano S."/>
            <person name="Anthouard V."/>
            <person name="Jubin C."/>
            <person name="Castelli V."/>
            <person name="Katinka M."/>
            <person name="Vacherie B."/>
            <person name="Biemont C."/>
            <person name="Skalli Z."/>
            <person name="Cattolico L."/>
            <person name="Poulain J."/>
            <person name="De Berardinis V."/>
            <person name="Cruaud C."/>
            <person name="Duprat S."/>
            <person name="Brottier P."/>
            <person name="Coutanceau J.-P."/>
            <person name="Gouzy J."/>
            <person name="Parra G."/>
            <person name="Lardier G."/>
            <person name="Chapple C."/>
            <person name="McKernan K.J."/>
            <person name="McEwan P."/>
            <person name="Bosak S."/>
            <person name="Kellis M."/>
            <person name="Volff J.-N."/>
            <person name="Guigo R."/>
            <person name="Zody M.C."/>
            <person name="Mesirov J."/>
            <person name="Lindblad-Toh K."/>
            <person name="Birren B."/>
            <person name="Nusbaum C."/>
            <person name="Kahn D."/>
            <person name="Robinson-Rechavi M."/>
            <person name="Laudet V."/>
            <person name="Schachter V."/>
            <person name="Quetier F."/>
            <person name="Saurin W."/>
            <person name="Scarpelli C."/>
            <person name="Wincker P."/>
            <person name="Lander E.S."/>
            <person name="Weissenbach J."/>
            <person name="Roest Crollius H."/>
        </authorList>
    </citation>
    <scope>NUCLEOTIDE SEQUENCE [LARGE SCALE GENOMIC DNA]</scope>
</reference>
<dbReference type="FunFam" id="3.30.160.60:FF:000189">
    <property type="entry name" value="zinc finger protein 133 isoform X1"/>
    <property type="match status" value="1"/>
</dbReference>
<evidence type="ECO:0000259" key="13">
    <source>
        <dbReference type="PROSITE" id="PS50157"/>
    </source>
</evidence>
<dbReference type="FunFam" id="3.30.160.60:FF:003288">
    <property type="entry name" value="Uncharacterized protein"/>
    <property type="match status" value="1"/>
</dbReference>
<dbReference type="Gene3D" id="3.30.160.60">
    <property type="entry name" value="Classic Zinc Finger"/>
    <property type="match status" value="6"/>
</dbReference>
<name>Q4T3B1_TETNG</name>
<evidence type="ECO:0000256" key="3">
    <source>
        <dbReference type="ARBA" id="ARBA00022723"/>
    </source>
</evidence>
<dbReference type="AlphaFoldDB" id="Q4T3B1"/>
<dbReference type="InterPro" id="IPR036236">
    <property type="entry name" value="Znf_C2H2_sf"/>
</dbReference>
<dbReference type="FunFam" id="3.30.160.60:FF:000478">
    <property type="entry name" value="Zinc finger protein 133"/>
    <property type="match status" value="1"/>
</dbReference>
<reference evidence="14" key="2">
    <citation type="submission" date="2004-02" db="EMBL/GenBank/DDBJ databases">
        <authorList>
            <consortium name="Genoscope"/>
            <consortium name="Whitehead Institute Centre for Genome Research"/>
        </authorList>
    </citation>
    <scope>NUCLEOTIDE SEQUENCE</scope>
</reference>
<dbReference type="OrthoDB" id="427030at2759"/>
<protein>
    <submittedName>
        <fullName evidence="14">(spotted green pufferfish) hypothetical protein</fullName>
    </submittedName>
</protein>
<keyword evidence="6" id="KW-0862">Zinc</keyword>
<proteinExistence type="inferred from homology"/>